<proteinExistence type="predicted"/>
<dbReference type="Gene3D" id="3.10.310.30">
    <property type="match status" value="1"/>
</dbReference>
<evidence type="ECO:0000313" key="3">
    <source>
        <dbReference type="EMBL" id="MET6990238.1"/>
    </source>
</evidence>
<keyword evidence="4" id="KW-1185">Reference proteome</keyword>
<comment type="caution">
    <text evidence="3">The sequence shown here is derived from an EMBL/GenBank/DDBJ whole genome shotgun (WGS) entry which is preliminary data.</text>
</comment>
<dbReference type="InterPro" id="IPR051319">
    <property type="entry name" value="Oligoribo/pAp-PDE_c-di-AMP_PDE"/>
</dbReference>
<feature type="domain" description="DHHA1" evidence="2">
    <location>
        <begin position="250"/>
        <end position="316"/>
    </location>
</feature>
<dbReference type="Gene3D" id="3.90.1640.10">
    <property type="entry name" value="inorganic pyrophosphatase (n-terminal core)"/>
    <property type="match status" value="1"/>
</dbReference>
<evidence type="ECO:0000313" key="4">
    <source>
        <dbReference type="Proteomes" id="UP001549799"/>
    </source>
</evidence>
<dbReference type="InterPro" id="IPR001667">
    <property type="entry name" value="DDH_dom"/>
</dbReference>
<dbReference type="EC" id="3.1.3.7" evidence="3"/>
<dbReference type="RefSeq" id="WP_354614627.1">
    <property type="nucleotide sequence ID" value="NZ_JBEXAE010000002.1"/>
</dbReference>
<organism evidence="3 4">
    <name type="scientific">Sediminicola arcticus</name>
    <dbReference type="NCBI Taxonomy" id="1574308"/>
    <lineage>
        <taxon>Bacteria</taxon>
        <taxon>Pseudomonadati</taxon>
        <taxon>Bacteroidota</taxon>
        <taxon>Flavobacteriia</taxon>
        <taxon>Flavobacteriales</taxon>
        <taxon>Flavobacteriaceae</taxon>
        <taxon>Sediminicola</taxon>
    </lineage>
</organism>
<dbReference type="GO" id="GO:0008441">
    <property type="term" value="F:3'(2'),5'-bisphosphate nucleotidase activity"/>
    <property type="evidence" value="ECO:0007669"/>
    <property type="project" value="UniProtKB-EC"/>
</dbReference>
<evidence type="ECO:0000259" key="1">
    <source>
        <dbReference type="Pfam" id="PF01368"/>
    </source>
</evidence>
<dbReference type="PANTHER" id="PTHR47618:SF1">
    <property type="entry name" value="BIFUNCTIONAL OLIGORIBONUCLEASE AND PAP PHOSPHATASE NRNA"/>
    <property type="match status" value="1"/>
</dbReference>
<dbReference type="SUPFAM" id="SSF64182">
    <property type="entry name" value="DHH phosphoesterases"/>
    <property type="match status" value="1"/>
</dbReference>
<keyword evidence="3" id="KW-0378">Hydrolase</keyword>
<name>A0ABV2SSV7_9FLAO</name>
<evidence type="ECO:0000259" key="2">
    <source>
        <dbReference type="Pfam" id="PF02272"/>
    </source>
</evidence>
<feature type="domain" description="DDH" evidence="1">
    <location>
        <begin position="18"/>
        <end position="169"/>
    </location>
</feature>
<dbReference type="Proteomes" id="UP001549799">
    <property type="component" value="Unassembled WGS sequence"/>
</dbReference>
<dbReference type="EMBL" id="JBEXAE010000002">
    <property type="protein sequence ID" value="MET6990238.1"/>
    <property type="molecule type" value="Genomic_DNA"/>
</dbReference>
<dbReference type="InterPro" id="IPR003156">
    <property type="entry name" value="DHHA1_dom"/>
</dbReference>
<dbReference type="PANTHER" id="PTHR47618">
    <property type="entry name" value="BIFUNCTIONAL OLIGORIBONUCLEASE AND PAP PHOSPHATASE NRNA"/>
    <property type="match status" value="1"/>
</dbReference>
<sequence length="338" mass="37856">MNLQQIEATKVILSSPQKIVIVPHKNPDGDAMGSTLGLYHYLKNRGQEATIISPNDYPKFLKWMPGHEHVVNFEKDTLHAKQLISEATIIFTLDFNHLGRIDQMKPFLEEAKATFIMIDHHQAPGDYADLMYSDVSMSSTCEMVYNFIEFLGHKDQINSDIANCLYTGIMTDTGSFKFLSTTSRTHRIAADLIDKGANNTQIHNKVFDTNTPSRLHLLGCALKNMVILEEYHTAYITLSQEELDGNHYKKGDTEGFVNYGLTLDGICLAVIFIENKEDGIVKISFRSEGDFSVNEFAKKHFQGGGHTNAAGGKSDVSLEDTAAYFVSLLDNYKEQLKA</sequence>
<protein>
    <submittedName>
        <fullName evidence="3">Bifunctional oligoribonuclease/PAP phosphatase NrnA</fullName>
        <ecNumber evidence="3">3.1.3.7</ecNumber>
    </submittedName>
</protein>
<gene>
    <name evidence="3" type="ORF">ABXZ36_06220</name>
</gene>
<accession>A0ABV2SSV7</accession>
<reference evidence="3 4" key="1">
    <citation type="submission" date="2024-07" db="EMBL/GenBank/DDBJ databases">
        <title>The genome sequence of type strain Sediminicola arcticus GDMCC 1.2805.</title>
        <authorList>
            <person name="Liu Y."/>
        </authorList>
    </citation>
    <scope>NUCLEOTIDE SEQUENCE [LARGE SCALE GENOMIC DNA]</scope>
    <source>
        <strain evidence="3 4">GDMCC 1.2805</strain>
    </source>
</reference>
<dbReference type="Pfam" id="PF01368">
    <property type="entry name" value="DHH"/>
    <property type="match status" value="1"/>
</dbReference>
<dbReference type="Pfam" id="PF02272">
    <property type="entry name" value="DHHA1"/>
    <property type="match status" value="1"/>
</dbReference>
<dbReference type="InterPro" id="IPR038763">
    <property type="entry name" value="DHH_sf"/>
</dbReference>